<keyword evidence="3" id="KW-1015">Disulfide bond</keyword>
<dbReference type="SMART" id="SM00280">
    <property type="entry name" value="KAZAL"/>
    <property type="match status" value="1"/>
</dbReference>
<evidence type="ECO:0000256" key="4">
    <source>
        <dbReference type="SAM" id="SignalP"/>
    </source>
</evidence>
<dbReference type="EMBL" id="CAXITT010000625">
    <property type="protein sequence ID" value="CAL1544485.1"/>
    <property type="molecule type" value="Genomic_DNA"/>
</dbReference>
<keyword evidence="7" id="KW-1185">Reference proteome</keyword>
<accession>A0AAV2ICB0</accession>
<name>A0AAV2ICB0_LYMST</name>
<keyword evidence="4" id="KW-0732">Signal</keyword>
<evidence type="ECO:0000313" key="7">
    <source>
        <dbReference type="Proteomes" id="UP001497497"/>
    </source>
</evidence>
<feature type="chain" id="PRO_5043640400" description="Kazal-like domain-containing protein" evidence="4">
    <location>
        <begin position="22"/>
        <end position="73"/>
    </location>
</feature>
<evidence type="ECO:0000313" key="6">
    <source>
        <dbReference type="EMBL" id="CAL1544485.1"/>
    </source>
</evidence>
<dbReference type="InterPro" id="IPR036058">
    <property type="entry name" value="Kazal_dom_sf"/>
</dbReference>
<feature type="domain" description="Kazal-like" evidence="5">
    <location>
        <begin position="22"/>
        <end position="73"/>
    </location>
</feature>
<dbReference type="SUPFAM" id="SSF100895">
    <property type="entry name" value="Kazal-type serine protease inhibitors"/>
    <property type="match status" value="1"/>
</dbReference>
<keyword evidence="1" id="KW-0646">Protease inhibitor</keyword>
<gene>
    <name evidence="6" type="ORF">GSLYS_00017998001</name>
</gene>
<feature type="signal peptide" evidence="4">
    <location>
        <begin position="1"/>
        <end position="21"/>
    </location>
</feature>
<protein>
    <recommendedName>
        <fullName evidence="5">Kazal-like domain-containing protein</fullName>
    </recommendedName>
</protein>
<reference evidence="6 7" key="1">
    <citation type="submission" date="2024-04" db="EMBL/GenBank/DDBJ databases">
        <authorList>
            <consortium name="Genoscope - CEA"/>
            <person name="William W."/>
        </authorList>
    </citation>
    <scope>NUCLEOTIDE SEQUENCE [LARGE SCALE GENOMIC DNA]</scope>
</reference>
<dbReference type="InterPro" id="IPR002350">
    <property type="entry name" value="Kazal_dom"/>
</dbReference>
<dbReference type="AlphaFoldDB" id="A0AAV2ICB0"/>
<dbReference type="PANTHER" id="PTHR10913">
    <property type="entry name" value="FOLLISTATIN-RELATED"/>
    <property type="match status" value="1"/>
</dbReference>
<evidence type="ECO:0000259" key="5">
    <source>
        <dbReference type="PROSITE" id="PS51465"/>
    </source>
</evidence>
<evidence type="ECO:0000256" key="3">
    <source>
        <dbReference type="ARBA" id="ARBA00023157"/>
    </source>
</evidence>
<dbReference type="InterPro" id="IPR050653">
    <property type="entry name" value="Prot_Inhib_GrowthFact_Antg"/>
</dbReference>
<dbReference type="Gene3D" id="3.30.60.30">
    <property type="match status" value="1"/>
</dbReference>
<evidence type="ECO:0000256" key="1">
    <source>
        <dbReference type="ARBA" id="ARBA00022690"/>
    </source>
</evidence>
<keyword evidence="2" id="KW-0722">Serine protease inhibitor</keyword>
<dbReference type="CDD" id="cd00104">
    <property type="entry name" value="KAZAL_FS"/>
    <property type="match status" value="1"/>
</dbReference>
<dbReference type="PROSITE" id="PS51465">
    <property type="entry name" value="KAZAL_2"/>
    <property type="match status" value="1"/>
</dbReference>
<dbReference type="GO" id="GO:0004867">
    <property type="term" value="F:serine-type endopeptidase inhibitor activity"/>
    <property type="evidence" value="ECO:0007669"/>
    <property type="project" value="UniProtKB-KW"/>
</dbReference>
<proteinExistence type="predicted"/>
<dbReference type="PANTHER" id="PTHR10913:SF45">
    <property type="entry name" value="FOLLISTATIN, ISOFORM A-RELATED"/>
    <property type="match status" value="1"/>
</dbReference>
<dbReference type="Pfam" id="PF07648">
    <property type="entry name" value="Kazal_2"/>
    <property type="match status" value="1"/>
</dbReference>
<sequence>MALKCLICIFLIGLVLSVTLAQVTTTPCRLACPFNYMPVCGSNDVTYPNQCVLESTSCLEDLGLTLKHTGACL</sequence>
<evidence type="ECO:0000256" key="2">
    <source>
        <dbReference type="ARBA" id="ARBA00022900"/>
    </source>
</evidence>
<comment type="caution">
    <text evidence="6">The sequence shown here is derived from an EMBL/GenBank/DDBJ whole genome shotgun (WGS) entry which is preliminary data.</text>
</comment>
<organism evidence="6 7">
    <name type="scientific">Lymnaea stagnalis</name>
    <name type="common">Great pond snail</name>
    <name type="synonym">Helix stagnalis</name>
    <dbReference type="NCBI Taxonomy" id="6523"/>
    <lineage>
        <taxon>Eukaryota</taxon>
        <taxon>Metazoa</taxon>
        <taxon>Spiralia</taxon>
        <taxon>Lophotrochozoa</taxon>
        <taxon>Mollusca</taxon>
        <taxon>Gastropoda</taxon>
        <taxon>Heterobranchia</taxon>
        <taxon>Euthyneura</taxon>
        <taxon>Panpulmonata</taxon>
        <taxon>Hygrophila</taxon>
        <taxon>Lymnaeoidea</taxon>
        <taxon>Lymnaeidae</taxon>
        <taxon>Lymnaea</taxon>
    </lineage>
</organism>
<dbReference type="Proteomes" id="UP001497497">
    <property type="component" value="Unassembled WGS sequence"/>
</dbReference>
<dbReference type="GO" id="GO:0005576">
    <property type="term" value="C:extracellular region"/>
    <property type="evidence" value="ECO:0007669"/>
    <property type="project" value="TreeGrafter"/>
</dbReference>
<dbReference type="GO" id="GO:0030154">
    <property type="term" value="P:cell differentiation"/>
    <property type="evidence" value="ECO:0007669"/>
    <property type="project" value="TreeGrafter"/>
</dbReference>